<dbReference type="InterPro" id="IPR049730">
    <property type="entry name" value="SNF2/RAD54-like_C"/>
</dbReference>
<dbReference type="GO" id="GO:0004386">
    <property type="term" value="F:helicase activity"/>
    <property type="evidence" value="ECO:0007669"/>
    <property type="project" value="UniProtKB-KW"/>
</dbReference>
<dbReference type="SUPFAM" id="SSF52540">
    <property type="entry name" value="P-loop containing nucleoside triphosphate hydrolases"/>
    <property type="match status" value="2"/>
</dbReference>
<dbReference type="GO" id="GO:0016787">
    <property type="term" value="F:hydrolase activity"/>
    <property type="evidence" value="ECO:0007669"/>
    <property type="project" value="UniProtKB-KW"/>
</dbReference>
<accession>A0ABV5AZA2</accession>
<evidence type="ECO:0000256" key="3">
    <source>
        <dbReference type="ARBA" id="ARBA00022840"/>
    </source>
</evidence>
<sequence>MRAFGTTTDLMLHQVKGVDWLLPLKVGGAFMDMGTGKSRLAIELAKRRAHKIDKVVWLSPVSLKATVRGEIRKHTTCTDQDICVFDDKIHSGSIPAAQWYLVGIESVSGSDRVALALHQLITPDSFVILDESAYCKSPHAKRTERITEYAKDSRYRLAMTGTPVSQGAEDLYAQMRFLSPKILGYNSFYSFAANHLEYSDRFPGQVVRAHNEEYLAAKMAPYVYQVTKAECLDLPKKIYETHYVEITEEQKEQYQYYKDRFERMLDRYEQIPSYAIFNLLLSLQKVVSGYYKRRSGQIVHLKNNRVDALLDVIERIPDDEKVVIWVKFHYDIEQIGARLEARYGAGSVAYYHGGLNETQKDASVSSFYGPARFFLGTRSTGGHGLTLVNASYCIDYNKQYKYTEQLQAEDRLHRIGQSNPVTIIDLYAPNTIDKHIEQSLARKGHFARTLQTELRSAEKERRKELIQAL</sequence>
<organism evidence="5 6">
    <name type="scientific">Paenibacillus enshidis</name>
    <dbReference type="NCBI Taxonomy" id="1458439"/>
    <lineage>
        <taxon>Bacteria</taxon>
        <taxon>Bacillati</taxon>
        <taxon>Bacillota</taxon>
        <taxon>Bacilli</taxon>
        <taxon>Bacillales</taxon>
        <taxon>Paenibacillaceae</taxon>
        <taxon>Paenibacillus</taxon>
    </lineage>
</organism>
<feature type="domain" description="Helicase C-terminal" evidence="4">
    <location>
        <begin position="305"/>
        <end position="466"/>
    </location>
</feature>
<keyword evidence="1" id="KW-0547">Nucleotide-binding</keyword>
<keyword evidence="6" id="KW-1185">Reference proteome</keyword>
<keyword evidence="5" id="KW-0347">Helicase</keyword>
<evidence type="ECO:0000256" key="2">
    <source>
        <dbReference type="ARBA" id="ARBA00022801"/>
    </source>
</evidence>
<dbReference type="InterPro" id="IPR014001">
    <property type="entry name" value="Helicase_ATP-bd"/>
</dbReference>
<protein>
    <submittedName>
        <fullName evidence="5">DEAD/DEAH box helicase</fullName>
        <ecNumber evidence="5">3.6.4.-</ecNumber>
    </submittedName>
</protein>
<dbReference type="Pfam" id="PF00176">
    <property type="entry name" value="SNF2-rel_dom"/>
    <property type="match status" value="1"/>
</dbReference>
<reference evidence="5 6" key="1">
    <citation type="submission" date="2024-09" db="EMBL/GenBank/DDBJ databases">
        <title>Paenibacillus zeirhizospherea sp. nov., isolated from surface of the maize (Zea mays) roots in a horticulture field, Hungary.</title>
        <authorList>
            <person name="Marton D."/>
            <person name="Farkas M."/>
            <person name="Bedics A."/>
            <person name="Toth E."/>
            <person name="Tancsics A."/>
            <person name="Boka K."/>
            <person name="Maroti G."/>
            <person name="Kriszt B."/>
            <person name="Cserhati M."/>
        </authorList>
    </citation>
    <scope>NUCLEOTIDE SEQUENCE [LARGE SCALE GENOMIC DNA]</scope>
    <source>
        <strain evidence="5 6">KCTC 33519</strain>
    </source>
</reference>
<keyword evidence="3" id="KW-0067">ATP-binding</keyword>
<dbReference type="InterPro" id="IPR038718">
    <property type="entry name" value="SNF2-like_sf"/>
</dbReference>
<evidence type="ECO:0000313" key="6">
    <source>
        <dbReference type="Proteomes" id="UP001580346"/>
    </source>
</evidence>
<evidence type="ECO:0000313" key="5">
    <source>
        <dbReference type="EMBL" id="MFB5269320.1"/>
    </source>
</evidence>
<dbReference type="Gene3D" id="3.40.50.10810">
    <property type="entry name" value="Tandem AAA-ATPase domain"/>
    <property type="match status" value="1"/>
</dbReference>
<dbReference type="Pfam" id="PF00271">
    <property type="entry name" value="Helicase_C"/>
    <property type="match status" value="1"/>
</dbReference>
<dbReference type="InterPro" id="IPR000330">
    <property type="entry name" value="SNF2_N"/>
</dbReference>
<evidence type="ECO:0000259" key="4">
    <source>
        <dbReference type="PROSITE" id="PS51194"/>
    </source>
</evidence>
<dbReference type="InterPro" id="IPR001650">
    <property type="entry name" value="Helicase_C-like"/>
</dbReference>
<dbReference type="SMART" id="SM00490">
    <property type="entry name" value="HELICc"/>
    <property type="match status" value="1"/>
</dbReference>
<name>A0ABV5AZA2_9BACL</name>
<dbReference type="CDD" id="cd18793">
    <property type="entry name" value="SF2_C_SNF"/>
    <property type="match status" value="1"/>
</dbReference>
<dbReference type="InterPro" id="IPR050628">
    <property type="entry name" value="SNF2_RAD54_helicase_TF"/>
</dbReference>
<dbReference type="RefSeq" id="WP_375357593.1">
    <property type="nucleotide sequence ID" value="NZ_JBHHMI010000029.1"/>
</dbReference>
<keyword evidence="2 5" id="KW-0378">Hydrolase</keyword>
<dbReference type="Proteomes" id="UP001580346">
    <property type="component" value="Unassembled WGS sequence"/>
</dbReference>
<comment type="caution">
    <text evidence="5">The sequence shown here is derived from an EMBL/GenBank/DDBJ whole genome shotgun (WGS) entry which is preliminary data.</text>
</comment>
<dbReference type="PROSITE" id="PS51194">
    <property type="entry name" value="HELICASE_CTER"/>
    <property type="match status" value="1"/>
</dbReference>
<dbReference type="SMART" id="SM00487">
    <property type="entry name" value="DEXDc"/>
    <property type="match status" value="1"/>
</dbReference>
<gene>
    <name evidence="5" type="ORF">ACE41H_21395</name>
</gene>
<dbReference type="InterPro" id="IPR027417">
    <property type="entry name" value="P-loop_NTPase"/>
</dbReference>
<dbReference type="Gene3D" id="3.40.50.300">
    <property type="entry name" value="P-loop containing nucleotide triphosphate hydrolases"/>
    <property type="match status" value="1"/>
</dbReference>
<dbReference type="EMBL" id="JBHHMI010000029">
    <property type="protein sequence ID" value="MFB5269320.1"/>
    <property type="molecule type" value="Genomic_DNA"/>
</dbReference>
<proteinExistence type="predicted"/>
<evidence type="ECO:0000256" key="1">
    <source>
        <dbReference type="ARBA" id="ARBA00022741"/>
    </source>
</evidence>
<dbReference type="EC" id="3.6.4.-" evidence="5"/>
<dbReference type="PANTHER" id="PTHR45626">
    <property type="entry name" value="TRANSCRIPTION TERMINATION FACTOR 2-RELATED"/>
    <property type="match status" value="1"/>
</dbReference>